<gene>
    <name evidence="3" type="ORF">ACFQ34_07030</name>
</gene>
<feature type="transmembrane region" description="Helical" evidence="1">
    <location>
        <begin position="6"/>
        <end position="31"/>
    </location>
</feature>
<keyword evidence="1" id="KW-0812">Transmembrane</keyword>
<evidence type="ECO:0000313" key="3">
    <source>
        <dbReference type="EMBL" id="MFD1233035.1"/>
    </source>
</evidence>
<evidence type="ECO:0000313" key="4">
    <source>
        <dbReference type="Proteomes" id="UP001597182"/>
    </source>
</evidence>
<feature type="transmembrane region" description="Helical" evidence="1">
    <location>
        <begin position="135"/>
        <end position="156"/>
    </location>
</feature>
<evidence type="ECO:0000256" key="1">
    <source>
        <dbReference type="SAM" id="Phobius"/>
    </source>
</evidence>
<reference evidence="4" key="1">
    <citation type="journal article" date="2019" name="Int. J. Syst. Evol. Microbiol.">
        <title>The Global Catalogue of Microorganisms (GCM) 10K type strain sequencing project: providing services to taxonomists for standard genome sequencing and annotation.</title>
        <authorList>
            <consortium name="The Broad Institute Genomics Platform"/>
            <consortium name="The Broad Institute Genome Sequencing Center for Infectious Disease"/>
            <person name="Wu L."/>
            <person name="Ma J."/>
        </authorList>
    </citation>
    <scope>NUCLEOTIDE SEQUENCE [LARGE SCALE GENOMIC DNA]</scope>
    <source>
        <strain evidence="4">CCUG 49018</strain>
    </source>
</reference>
<keyword evidence="1" id="KW-0472">Membrane</keyword>
<keyword evidence="1" id="KW-1133">Transmembrane helix</keyword>
<protein>
    <submittedName>
        <fullName evidence="3">DUF2231 domain-containing protein</fullName>
    </submittedName>
</protein>
<feature type="transmembrane region" description="Helical" evidence="1">
    <location>
        <begin position="38"/>
        <end position="57"/>
    </location>
</feature>
<sequence length="184" mass="19411">MFGLPLHPLVVHAVVVLVPAAVIGSVLVAAWPRIRPRWGWPVVALTALATLAIPVATSTGEGLEHNLPRTAAMETHTQLGDELLVFVAPLLLFVAGLVLLDHLRRRTTDRDTATARHAGPGTMAAPRIRDGQARVGVVVLAVLVVVFAVVSAVQVVRIGDSGARAAWGGVQYAPQPRHLDRPAG</sequence>
<proteinExistence type="predicted"/>
<dbReference type="EMBL" id="JBHTMB010000049">
    <property type="protein sequence ID" value="MFD1233035.1"/>
    <property type="molecule type" value="Genomic_DNA"/>
</dbReference>
<dbReference type="Proteomes" id="UP001597182">
    <property type="component" value="Unassembled WGS sequence"/>
</dbReference>
<accession>A0ABW3VE91</accession>
<feature type="transmembrane region" description="Helical" evidence="1">
    <location>
        <begin position="83"/>
        <end position="100"/>
    </location>
</feature>
<dbReference type="InterPro" id="IPR019251">
    <property type="entry name" value="DUF2231_TM"/>
</dbReference>
<dbReference type="RefSeq" id="WP_013672951.1">
    <property type="nucleotide sequence ID" value="NZ_BAABKS010000093.1"/>
</dbReference>
<feature type="domain" description="DUF2231" evidence="2">
    <location>
        <begin position="3"/>
        <end position="168"/>
    </location>
</feature>
<organism evidence="3 4">
    <name type="scientific">Pseudonocardia benzenivorans</name>
    <dbReference type="NCBI Taxonomy" id="228005"/>
    <lineage>
        <taxon>Bacteria</taxon>
        <taxon>Bacillati</taxon>
        <taxon>Actinomycetota</taxon>
        <taxon>Actinomycetes</taxon>
        <taxon>Pseudonocardiales</taxon>
        <taxon>Pseudonocardiaceae</taxon>
        <taxon>Pseudonocardia</taxon>
    </lineage>
</organism>
<dbReference type="Pfam" id="PF09990">
    <property type="entry name" value="DUF2231"/>
    <property type="match status" value="1"/>
</dbReference>
<keyword evidence="4" id="KW-1185">Reference proteome</keyword>
<name>A0ABW3VE91_9PSEU</name>
<evidence type="ECO:0000259" key="2">
    <source>
        <dbReference type="Pfam" id="PF09990"/>
    </source>
</evidence>
<comment type="caution">
    <text evidence="3">The sequence shown here is derived from an EMBL/GenBank/DDBJ whole genome shotgun (WGS) entry which is preliminary data.</text>
</comment>